<dbReference type="AlphaFoldDB" id="A0A9N8DBA0"/>
<name>A0A9N8DBA0_9STRA</name>
<evidence type="ECO:0000313" key="4">
    <source>
        <dbReference type="EMBL" id="CAB9498681.1"/>
    </source>
</evidence>
<evidence type="ECO:0000256" key="2">
    <source>
        <dbReference type="ARBA" id="ARBA00038211"/>
    </source>
</evidence>
<keyword evidence="5" id="KW-1185">Reference proteome</keyword>
<dbReference type="PANTHER" id="PTHR22603">
    <property type="entry name" value="CHOLINE/ETHANOALAMINE KINASE"/>
    <property type="match status" value="1"/>
</dbReference>
<dbReference type="EMBL" id="CAICTM010000043">
    <property type="protein sequence ID" value="CAB9498681.1"/>
    <property type="molecule type" value="Genomic_DNA"/>
</dbReference>
<protein>
    <recommendedName>
        <fullName evidence="3">ethanolamine kinase</fullName>
        <ecNumber evidence="3">2.7.1.82</ecNumber>
    </recommendedName>
</protein>
<dbReference type="Proteomes" id="UP001153069">
    <property type="component" value="Unassembled WGS sequence"/>
</dbReference>
<comment type="caution">
    <text evidence="4">The sequence shown here is derived from an EMBL/GenBank/DDBJ whole genome shotgun (WGS) entry which is preliminary data.</text>
</comment>
<dbReference type="GO" id="GO:0006646">
    <property type="term" value="P:phosphatidylethanolamine biosynthetic process"/>
    <property type="evidence" value="ECO:0007669"/>
    <property type="project" value="TreeGrafter"/>
</dbReference>
<evidence type="ECO:0000313" key="5">
    <source>
        <dbReference type="Proteomes" id="UP001153069"/>
    </source>
</evidence>
<keyword evidence="4" id="KW-0808">Transferase</keyword>
<proteinExistence type="inferred from homology"/>
<dbReference type="OrthoDB" id="10267235at2759"/>
<dbReference type="Gene3D" id="3.30.200.20">
    <property type="entry name" value="Phosphorylase Kinase, domain 1"/>
    <property type="match status" value="1"/>
</dbReference>
<organism evidence="4 5">
    <name type="scientific">Seminavis robusta</name>
    <dbReference type="NCBI Taxonomy" id="568900"/>
    <lineage>
        <taxon>Eukaryota</taxon>
        <taxon>Sar</taxon>
        <taxon>Stramenopiles</taxon>
        <taxon>Ochrophyta</taxon>
        <taxon>Bacillariophyta</taxon>
        <taxon>Bacillariophyceae</taxon>
        <taxon>Bacillariophycidae</taxon>
        <taxon>Naviculales</taxon>
        <taxon>Naviculaceae</taxon>
        <taxon>Seminavis</taxon>
    </lineage>
</organism>
<gene>
    <name evidence="4" type="ORF">SEMRO_43_G026080.1</name>
</gene>
<evidence type="ECO:0000256" key="3">
    <source>
        <dbReference type="ARBA" id="ARBA00038874"/>
    </source>
</evidence>
<dbReference type="SUPFAM" id="SSF56112">
    <property type="entry name" value="Protein kinase-like (PK-like)"/>
    <property type="match status" value="1"/>
</dbReference>
<dbReference type="PANTHER" id="PTHR22603:SF66">
    <property type="entry name" value="ETHANOLAMINE KINASE"/>
    <property type="match status" value="1"/>
</dbReference>
<dbReference type="GO" id="GO:0005737">
    <property type="term" value="C:cytoplasm"/>
    <property type="evidence" value="ECO:0007669"/>
    <property type="project" value="TreeGrafter"/>
</dbReference>
<dbReference type="GO" id="GO:0004305">
    <property type="term" value="F:ethanolamine kinase activity"/>
    <property type="evidence" value="ECO:0007669"/>
    <property type="project" value="UniProtKB-EC"/>
</dbReference>
<dbReference type="EC" id="2.7.1.82" evidence="3"/>
<evidence type="ECO:0000256" key="1">
    <source>
        <dbReference type="ARBA" id="ARBA00037883"/>
    </source>
</evidence>
<dbReference type="Gene3D" id="3.90.1200.10">
    <property type="match status" value="1"/>
</dbReference>
<dbReference type="InterPro" id="IPR011009">
    <property type="entry name" value="Kinase-like_dom_sf"/>
</dbReference>
<dbReference type="Pfam" id="PF01633">
    <property type="entry name" value="Choline_kinase"/>
    <property type="match status" value="1"/>
</dbReference>
<sequence length="439" mass="49973">MTVQLLNATASETDSNNTADPRIVFRKVSPYHDNSSDVLPLRVTASDPDWKDQIKRVATSICPFMKSYSDLKITPLGGGLSNELFVVQGESNTTDNSTTLEQQVESKSVLVRIHPSNNTNNLPGIVDRDMENSISAWLSSQQVGPMYYGRFQNGRVEEFYPQHETLSWDDMSRVGPSRIAPIMAHFHSLDVPATVLSRSNSDDYRGDIFLRVREWIQMAEALCCSGDHTSATTTTNPKALAMLKQLQEDWKWLEENIHQNNTDESNPAQQAAQQLMRQIVFTHMDMQSLNLLRDTTVQEPDSTIKVIDFEYAGFNPRAMDMANTFCEHCDMNNIQADYATQYPSEEVQNAFLQRYLEQAANCGDDAVVQQALAHVQDESFLQTARLEIGRYTLVSHISWAVWSVVQSFMSDIDFDYIHYASHRRDGYEFMKQKCFEVLK</sequence>
<comment type="similarity">
    <text evidence="2">Belongs to the choline/ethanolamine kinase family.</text>
</comment>
<accession>A0A9N8DBA0</accession>
<reference evidence="4" key="1">
    <citation type="submission" date="2020-06" db="EMBL/GenBank/DDBJ databases">
        <authorList>
            <consortium name="Plant Systems Biology data submission"/>
        </authorList>
    </citation>
    <scope>NUCLEOTIDE SEQUENCE</scope>
    <source>
        <strain evidence="4">D6</strain>
    </source>
</reference>
<comment type="pathway">
    <text evidence="1">Phospholipid metabolism; phosphatidylethanolamine biosynthesis; phosphatidylethanolamine from ethanolamine: step 1/3.</text>
</comment>
<keyword evidence="4" id="KW-0418">Kinase</keyword>